<organism evidence="3">
    <name type="scientific">marine sediment metagenome</name>
    <dbReference type="NCBI Taxonomy" id="412755"/>
    <lineage>
        <taxon>unclassified sequences</taxon>
        <taxon>metagenomes</taxon>
        <taxon>ecological metagenomes</taxon>
    </lineage>
</organism>
<comment type="caution">
    <text evidence="3">The sequence shown here is derived from an EMBL/GenBank/DDBJ whole genome shotgun (WGS) entry which is preliminary data.</text>
</comment>
<sequence>MSHNYKEQTLFITGGSGFIGKNLVEYYSGKYNVLAPRHKGLDLLDEDAVRNYFRKNNIDIVVHCATKPGHRNAKDATNLVYCNTRMFFNIVRNEGYYKKMIFIGSGAVYDMRHYAPKMSEDYFDQHVPTDQHGFSKYVTAKYIEQVHNIVELRVFGIFGEYEDYSIRFISNAICKTLFDLPITIKQNRRFDYIFVDDLMPIIDYFAENDGKHAAYNLTPDNAIE</sequence>
<dbReference type="AlphaFoldDB" id="A0A0F9GEQ4"/>
<name>A0A0F9GEQ4_9ZZZZ</name>
<dbReference type="Gene3D" id="3.40.50.720">
    <property type="entry name" value="NAD(P)-binding Rossmann-like Domain"/>
    <property type="match status" value="1"/>
</dbReference>
<feature type="domain" description="NAD-dependent epimerase/dehydratase" evidence="2">
    <location>
        <begin position="11"/>
        <end position="217"/>
    </location>
</feature>
<evidence type="ECO:0000259" key="2">
    <source>
        <dbReference type="Pfam" id="PF01370"/>
    </source>
</evidence>
<dbReference type="SUPFAM" id="SSF51735">
    <property type="entry name" value="NAD(P)-binding Rossmann-fold domains"/>
    <property type="match status" value="1"/>
</dbReference>
<dbReference type="EMBL" id="LAZR01026704">
    <property type="protein sequence ID" value="KKL67915.1"/>
    <property type="molecule type" value="Genomic_DNA"/>
</dbReference>
<protein>
    <recommendedName>
        <fullName evidence="2">NAD-dependent epimerase/dehydratase domain-containing protein</fullName>
    </recommendedName>
</protein>
<dbReference type="PANTHER" id="PTHR43000">
    <property type="entry name" value="DTDP-D-GLUCOSE 4,6-DEHYDRATASE-RELATED"/>
    <property type="match status" value="1"/>
</dbReference>
<feature type="non-terminal residue" evidence="3">
    <location>
        <position position="224"/>
    </location>
</feature>
<evidence type="ECO:0000256" key="1">
    <source>
        <dbReference type="ARBA" id="ARBA00007637"/>
    </source>
</evidence>
<dbReference type="InterPro" id="IPR001509">
    <property type="entry name" value="Epimerase_deHydtase"/>
</dbReference>
<accession>A0A0F9GEQ4</accession>
<evidence type="ECO:0000313" key="3">
    <source>
        <dbReference type="EMBL" id="KKL67915.1"/>
    </source>
</evidence>
<proteinExistence type="inferred from homology"/>
<dbReference type="InterPro" id="IPR036291">
    <property type="entry name" value="NAD(P)-bd_dom_sf"/>
</dbReference>
<gene>
    <name evidence="3" type="ORF">LCGC14_2130220</name>
</gene>
<reference evidence="3" key="1">
    <citation type="journal article" date="2015" name="Nature">
        <title>Complex archaea that bridge the gap between prokaryotes and eukaryotes.</title>
        <authorList>
            <person name="Spang A."/>
            <person name="Saw J.H."/>
            <person name="Jorgensen S.L."/>
            <person name="Zaremba-Niedzwiedzka K."/>
            <person name="Martijn J."/>
            <person name="Lind A.E."/>
            <person name="van Eijk R."/>
            <person name="Schleper C."/>
            <person name="Guy L."/>
            <person name="Ettema T.J."/>
        </authorList>
    </citation>
    <scope>NUCLEOTIDE SEQUENCE</scope>
</reference>
<dbReference type="Pfam" id="PF01370">
    <property type="entry name" value="Epimerase"/>
    <property type="match status" value="1"/>
</dbReference>
<comment type="similarity">
    <text evidence="1">Belongs to the NAD(P)-dependent epimerase/dehydratase family.</text>
</comment>